<gene>
    <name evidence="1" type="ORF">D8771_30025</name>
</gene>
<reference evidence="1 2" key="1">
    <citation type="submission" date="2018-10" db="EMBL/GenBank/DDBJ databases">
        <title>Isolation of pseudouridimycin from Streptomyces albus DSM 40763.</title>
        <authorList>
            <person name="Rosenqvist P."/>
            <person name="Metsae-Ketelae M."/>
            <person name="Virta P."/>
        </authorList>
    </citation>
    <scope>NUCLEOTIDE SEQUENCE [LARGE SCALE GENOMIC DNA]</scope>
    <source>
        <strain evidence="1 2">DSM 40763</strain>
    </source>
</reference>
<dbReference type="InterPro" id="IPR039708">
    <property type="entry name" value="MT1774/Rv1733c-like"/>
</dbReference>
<dbReference type="EMBL" id="RCIY01000106">
    <property type="protein sequence ID" value="TGG76248.1"/>
    <property type="molecule type" value="Genomic_DNA"/>
</dbReference>
<organism evidence="1 2">
    <name type="scientific">Streptomyces albus</name>
    <dbReference type="NCBI Taxonomy" id="1888"/>
    <lineage>
        <taxon>Bacteria</taxon>
        <taxon>Bacillati</taxon>
        <taxon>Actinomycetota</taxon>
        <taxon>Actinomycetes</taxon>
        <taxon>Kitasatosporales</taxon>
        <taxon>Streptomycetaceae</taxon>
        <taxon>Streptomyces</taxon>
    </lineage>
</organism>
<dbReference type="RefSeq" id="WP_016467371.1">
    <property type="nucleotide sequence ID" value="NZ_BBQG01000024.1"/>
</dbReference>
<dbReference type="AlphaFoldDB" id="A0A6C1BW30"/>
<name>A0A6C1BW30_9ACTN</name>
<evidence type="ECO:0000313" key="2">
    <source>
        <dbReference type="Proteomes" id="UP000298111"/>
    </source>
</evidence>
<sequence length="201" mass="22301">MRTIVGLWRWRGNPLCRRTDRREAWLSLWAAVLMVLGAPLVGLWTEEATQSALLRTAAEQQRDRQRTWATVLHVTVRPPLDSETETAAGRQQNRNEVTARWAGPDGAPHTGTVVLRRPIRPGDRFSVWTDGRGRLTSRPMSARGAASHSLLAGLAAGAASVAVLEAARRVAVRLVLRRRYALWDEEWGRIGPDWGRAGSSS</sequence>
<protein>
    <submittedName>
        <fullName evidence="1">Uncharacterized protein</fullName>
    </submittedName>
</protein>
<dbReference type="PANTHER" id="PTHR42305">
    <property type="entry name" value="MEMBRANE PROTEIN RV1733C-RELATED"/>
    <property type="match status" value="1"/>
</dbReference>
<dbReference type="GeneID" id="75185293"/>
<accession>A0A6C1BW30</accession>
<dbReference type="PANTHER" id="PTHR42305:SF1">
    <property type="entry name" value="MEMBRANE PROTEIN RV1733C-RELATED"/>
    <property type="match status" value="1"/>
</dbReference>
<comment type="caution">
    <text evidence="1">The sequence shown here is derived from an EMBL/GenBank/DDBJ whole genome shotgun (WGS) entry which is preliminary data.</text>
</comment>
<proteinExistence type="predicted"/>
<evidence type="ECO:0000313" key="1">
    <source>
        <dbReference type="EMBL" id="TGG76248.1"/>
    </source>
</evidence>
<dbReference type="Proteomes" id="UP000298111">
    <property type="component" value="Unassembled WGS sequence"/>
</dbReference>